<evidence type="ECO:0000313" key="4">
    <source>
        <dbReference type="EMBL" id="CAH0560745.1"/>
    </source>
</evidence>
<dbReference type="Proteomes" id="UP001154078">
    <property type="component" value="Chromosome 7"/>
</dbReference>
<dbReference type="CDD" id="cd00586">
    <property type="entry name" value="4HBT"/>
    <property type="match status" value="1"/>
</dbReference>
<evidence type="ECO:0000256" key="3">
    <source>
        <dbReference type="SAM" id="Phobius"/>
    </source>
</evidence>
<organism evidence="4 5">
    <name type="scientific">Brassicogethes aeneus</name>
    <name type="common">Rape pollen beetle</name>
    <name type="synonym">Meligethes aeneus</name>
    <dbReference type="NCBI Taxonomy" id="1431903"/>
    <lineage>
        <taxon>Eukaryota</taxon>
        <taxon>Metazoa</taxon>
        <taxon>Ecdysozoa</taxon>
        <taxon>Arthropoda</taxon>
        <taxon>Hexapoda</taxon>
        <taxon>Insecta</taxon>
        <taxon>Pterygota</taxon>
        <taxon>Neoptera</taxon>
        <taxon>Endopterygota</taxon>
        <taxon>Coleoptera</taxon>
        <taxon>Polyphaga</taxon>
        <taxon>Cucujiformia</taxon>
        <taxon>Nitidulidae</taxon>
        <taxon>Meligethinae</taxon>
        <taxon>Brassicogethes</taxon>
    </lineage>
</organism>
<dbReference type="PANTHER" id="PTHR12475">
    <property type="match status" value="1"/>
</dbReference>
<keyword evidence="5" id="KW-1185">Reference proteome</keyword>
<evidence type="ECO:0000256" key="1">
    <source>
        <dbReference type="ARBA" id="ARBA00038228"/>
    </source>
</evidence>
<name>A0A9P0FN13_BRAAE</name>
<dbReference type="PANTHER" id="PTHR12475:SF11">
    <property type="entry name" value="PROTEIN THEM6"/>
    <property type="match status" value="1"/>
</dbReference>
<dbReference type="Gene3D" id="3.10.129.10">
    <property type="entry name" value="Hotdog Thioesterase"/>
    <property type="match status" value="1"/>
</dbReference>
<dbReference type="SUPFAM" id="SSF54637">
    <property type="entry name" value="Thioesterase/thiol ester dehydrase-isomerase"/>
    <property type="match status" value="1"/>
</dbReference>
<dbReference type="EMBL" id="OV121138">
    <property type="protein sequence ID" value="CAH0560745.1"/>
    <property type="molecule type" value="Genomic_DNA"/>
</dbReference>
<protein>
    <recommendedName>
        <fullName evidence="2">Protein THEM6</fullName>
    </recommendedName>
</protein>
<dbReference type="OrthoDB" id="265761at2759"/>
<proteinExistence type="inferred from homology"/>
<sequence length="213" mass="25459">MTTWILYLFLCILCFLLTLYLVLELHYFIRSFWCILFAKIVRKKVHILEETKIRGICIPTDIDTLLTHMNNARFMRELDFAKLDFYQRTGLWQCIRKNNGGLAVAATTIRYRRFIKLFTRYYITTKVIYWDDKSIYMEHKFISYFDKFINAIAFCKVRIIDCDSENILTQLMSTNIPENPTKEKPDIPPDLKKWIEYIELSSAHLRTQPVAVE</sequence>
<keyword evidence="3" id="KW-0812">Transmembrane</keyword>
<keyword evidence="3" id="KW-0472">Membrane</keyword>
<dbReference type="AlphaFoldDB" id="A0A9P0FN13"/>
<evidence type="ECO:0000256" key="2">
    <source>
        <dbReference type="ARBA" id="ARBA00041112"/>
    </source>
</evidence>
<gene>
    <name evidence="4" type="ORF">MELIAE_LOCUS10453</name>
</gene>
<dbReference type="InterPro" id="IPR051490">
    <property type="entry name" value="THEM6_lcsJ_thioesterase"/>
</dbReference>
<dbReference type="Pfam" id="PF13279">
    <property type="entry name" value="4HBT_2"/>
    <property type="match status" value="1"/>
</dbReference>
<reference evidence="4" key="1">
    <citation type="submission" date="2021-12" db="EMBL/GenBank/DDBJ databases">
        <authorList>
            <person name="King R."/>
        </authorList>
    </citation>
    <scope>NUCLEOTIDE SEQUENCE</scope>
</reference>
<comment type="similarity">
    <text evidence="1">Belongs to the THEM6 family.</text>
</comment>
<accession>A0A9P0FN13</accession>
<keyword evidence="3" id="KW-1133">Transmembrane helix</keyword>
<dbReference type="InterPro" id="IPR029069">
    <property type="entry name" value="HotDog_dom_sf"/>
</dbReference>
<feature type="transmembrane region" description="Helical" evidence="3">
    <location>
        <begin position="6"/>
        <end position="29"/>
    </location>
</feature>
<evidence type="ECO:0000313" key="5">
    <source>
        <dbReference type="Proteomes" id="UP001154078"/>
    </source>
</evidence>